<dbReference type="Pfam" id="PF01255">
    <property type="entry name" value="Prenyltransf"/>
    <property type="match status" value="1"/>
</dbReference>
<feature type="binding site" evidence="2">
    <location>
        <position position="208"/>
    </location>
    <ligand>
        <name>Mg(2+)</name>
        <dbReference type="ChEBI" id="CHEBI:18420"/>
    </ligand>
</feature>
<sequence>MAARSEIDSQNIPTHVAVIMDGNGRWAKKKGGLRIFGHQNAITAVRDTVEAAAELGVRFLTLYAFSTENWARPAHEVSALMQLLVHTIRQETPTLLKNSINLKAIGDITSLPASCQRELSEAIELTKEGARMTLVLALSYSGRWDLAQAARRLSQDVAAGRLLPEAVNEATVAGYLATAGMPDPELLIRTSGEQRISNFLLWQLAYTELYITDLLWPDFRREHFYDAIQAYQRRERRFGKTSEQITVS</sequence>
<evidence type="ECO:0000256" key="2">
    <source>
        <dbReference type="HAMAP-Rule" id="MF_01139"/>
    </source>
</evidence>
<dbReference type="EC" id="2.5.1.-" evidence="2"/>
<feature type="binding site" evidence="2">
    <location>
        <position position="70"/>
    </location>
    <ligand>
        <name>substrate</name>
    </ligand>
</feature>
<dbReference type="PANTHER" id="PTHR10291">
    <property type="entry name" value="DEHYDRODOLICHYL DIPHOSPHATE SYNTHASE FAMILY MEMBER"/>
    <property type="match status" value="1"/>
</dbReference>
<comment type="function">
    <text evidence="2">Catalyzes the condensation of isopentenyl diphosphate (IPP) with allylic pyrophosphates generating different type of terpenoids.</text>
</comment>
<dbReference type="SUPFAM" id="SSF64005">
    <property type="entry name" value="Undecaprenyl diphosphate synthase"/>
    <property type="match status" value="1"/>
</dbReference>
<evidence type="ECO:0000313" key="4">
    <source>
        <dbReference type="Proteomes" id="UP000305398"/>
    </source>
</evidence>
<dbReference type="PROSITE" id="PS01066">
    <property type="entry name" value="UPP_SYNTHASE"/>
    <property type="match status" value="1"/>
</dbReference>
<dbReference type="Gene3D" id="3.40.1180.10">
    <property type="entry name" value="Decaprenyl diphosphate synthase-like"/>
    <property type="match status" value="1"/>
</dbReference>
<feature type="active site" evidence="2">
    <location>
        <position position="21"/>
    </location>
</feature>
<dbReference type="NCBIfam" id="NF011405">
    <property type="entry name" value="PRK14830.1"/>
    <property type="match status" value="1"/>
</dbReference>
<feature type="active site" description="Proton acceptor" evidence="2">
    <location>
        <position position="69"/>
    </location>
</feature>
<feature type="binding site" evidence="2">
    <location>
        <position position="72"/>
    </location>
    <ligand>
        <name>substrate</name>
    </ligand>
</feature>
<dbReference type="FunFam" id="3.40.1180.10:FF:000001">
    <property type="entry name" value="(2E,6E)-farnesyl-diphosphate-specific ditrans,polycis-undecaprenyl-diphosphate synthase"/>
    <property type="match status" value="1"/>
</dbReference>
<comment type="similarity">
    <text evidence="2">Belongs to the UPP synthase family.</text>
</comment>
<feature type="binding site" evidence="2">
    <location>
        <position position="189"/>
    </location>
    <ligand>
        <name>substrate</name>
    </ligand>
</feature>
<dbReference type="GO" id="GO:0000287">
    <property type="term" value="F:magnesium ion binding"/>
    <property type="evidence" value="ECO:0007669"/>
    <property type="project" value="UniProtKB-UniRule"/>
</dbReference>
<feature type="binding site" evidence="2">
    <location>
        <begin position="22"/>
        <end position="25"/>
    </location>
    <ligand>
        <name>substrate</name>
    </ligand>
</feature>
<dbReference type="GO" id="GO:0016094">
    <property type="term" value="P:polyprenol biosynthetic process"/>
    <property type="evidence" value="ECO:0007669"/>
    <property type="project" value="TreeGrafter"/>
</dbReference>
<keyword evidence="2" id="KW-0479">Metal-binding</keyword>
<dbReference type="InterPro" id="IPR018520">
    <property type="entry name" value="UPP_synth-like_CS"/>
</dbReference>
<organism evidence="3 4">
    <name type="scientific">Hymenobacter jejuensis</name>
    <dbReference type="NCBI Taxonomy" id="2502781"/>
    <lineage>
        <taxon>Bacteria</taxon>
        <taxon>Pseudomonadati</taxon>
        <taxon>Bacteroidota</taxon>
        <taxon>Cytophagia</taxon>
        <taxon>Cytophagales</taxon>
        <taxon>Hymenobacteraceae</taxon>
        <taxon>Hymenobacter</taxon>
    </lineage>
</organism>
<dbReference type="EMBL" id="CP040896">
    <property type="protein sequence ID" value="QDA59737.1"/>
    <property type="molecule type" value="Genomic_DNA"/>
</dbReference>
<dbReference type="HAMAP" id="MF_01139">
    <property type="entry name" value="ISPT"/>
    <property type="match status" value="1"/>
</dbReference>
<dbReference type="NCBIfam" id="TIGR00055">
    <property type="entry name" value="uppS"/>
    <property type="match status" value="1"/>
</dbReference>
<protein>
    <recommendedName>
        <fullName evidence="2">Isoprenyl transferase</fullName>
        <ecNumber evidence="2">2.5.1.-</ecNumber>
    </recommendedName>
</protein>
<dbReference type="KEGG" id="hyj:FHG12_06290"/>
<dbReference type="InterPro" id="IPR001441">
    <property type="entry name" value="UPP_synth-like"/>
</dbReference>
<dbReference type="PANTHER" id="PTHR10291:SF0">
    <property type="entry name" value="DEHYDRODOLICHYL DIPHOSPHATE SYNTHASE 2"/>
    <property type="match status" value="1"/>
</dbReference>
<dbReference type="OrthoDB" id="4191603at2"/>
<dbReference type="InterPro" id="IPR036424">
    <property type="entry name" value="UPP_synth-like_sf"/>
</dbReference>
<keyword evidence="1 2" id="KW-0808">Transferase</keyword>
<feature type="binding site" evidence="2">
    <location>
        <begin position="66"/>
        <end position="68"/>
    </location>
    <ligand>
        <name>substrate</name>
    </ligand>
</feature>
<reference evidence="3 4" key="1">
    <citation type="submission" date="2019-06" db="EMBL/GenBank/DDBJ databases">
        <authorList>
            <person name="Srinivasan S."/>
        </authorList>
    </citation>
    <scope>NUCLEOTIDE SEQUENCE [LARGE SCALE GENOMIC DNA]</scope>
    <source>
        <strain evidence="3 4">17J68-5</strain>
    </source>
</reference>
<keyword evidence="4" id="KW-1185">Reference proteome</keyword>
<dbReference type="CDD" id="cd00475">
    <property type="entry name" value="Cis_IPPS"/>
    <property type="match status" value="1"/>
</dbReference>
<evidence type="ECO:0000313" key="3">
    <source>
        <dbReference type="EMBL" id="QDA59737.1"/>
    </source>
</evidence>
<proteinExistence type="inferred from homology"/>
<feature type="binding site" evidence="2">
    <location>
        <position position="38"/>
    </location>
    <ligand>
        <name>substrate</name>
    </ligand>
</feature>
<comment type="subunit">
    <text evidence="2">Homodimer.</text>
</comment>
<feature type="binding site" evidence="2">
    <location>
        <position position="34"/>
    </location>
    <ligand>
        <name>substrate</name>
    </ligand>
</feature>
<dbReference type="Proteomes" id="UP000305398">
    <property type="component" value="Chromosome"/>
</dbReference>
<dbReference type="AlphaFoldDB" id="A0A5B7ZXZ6"/>
<accession>A0A5B7ZXZ6</accession>
<evidence type="ECO:0000256" key="1">
    <source>
        <dbReference type="ARBA" id="ARBA00022679"/>
    </source>
</evidence>
<gene>
    <name evidence="3" type="ORF">FHG12_06290</name>
</gene>
<feature type="binding site" evidence="2">
    <location>
        <begin position="195"/>
        <end position="197"/>
    </location>
    <ligand>
        <name>substrate</name>
    </ligand>
</feature>
<feature type="binding site" evidence="2">
    <location>
        <position position="21"/>
    </location>
    <ligand>
        <name>Mg(2+)</name>
        <dbReference type="ChEBI" id="CHEBI:18420"/>
    </ligand>
</feature>
<name>A0A5B7ZXZ6_9BACT</name>
<comment type="cofactor">
    <cofactor evidence="2">
        <name>Mg(2+)</name>
        <dbReference type="ChEBI" id="CHEBI:18420"/>
    </cofactor>
    <text evidence="2">Binds 2 magnesium ions per subunit.</text>
</comment>
<feature type="binding site" evidence="2">
    <location>
        <position position="26"/>
    </location>
    <ligand>
        <name>substrate</name>
    </ligand>
</feature>
<keyword evidence="2" id="KW-0460">Magnesium</keyword>
<dbReference type="GO" id="GO:0045547">
    <property type="term" value="F:ditrans,polycis-polyprenyl diphosphate synthase [(2E,6E)-farnesyl diphosphate specific] activity"/>
    <property type="evidence" value="ECO:0007669"/>
    <property type="project" value="TreeGrafter"/>
</dbReference>
<dbReference type="RefSeq" id="WP_139514917.1">
    <property type="nucleotide sequence ID" value="NZ_CP040896.1"/>
</dbReference>